<protein>
    <submittedName>
        <fullName evidence="3">Acyl-coenzyme A thioesterase 11</fullName>
    </submittedName>
</protein>
<dbReference type="GO" id="GO:0052816">
    <property type="term" value="F:long-chain fatty acyl-CoA hydrolase activity"/>
    <property type="evidence" value="ECO:0007669"/>
    <property type="project" value="TreeGrafter"/>
</dbReference>
<proteinExistence type="predicted"/>
<keyword evidence="4" id="KW-1185">Reference proteome</keyword>
<name>A0AA35WLU8_GEOBA</name>
<dbReference type="AlphaFoldDB" id="A0AA35WLU8"/>
<evidence type="ECO:0000313" key="4">
    <source>
        <dbReference type="Proteomes" id="UP001174909"/>
    </source>
</evidence>
<feature type="domain" description="HotDog ACOT-type" evidence="2">
    <location>
        <begin position="211"/>
        <end position="323"/>
    </location>
</feature>
<dbReference type="InterPro" id="IPR006683">
    <property type="entry name" value="Thioestr_dom"/>
</dbReference>
<evidence type="ECO:0000313" key="3">
    <source>
        <dbReference type="EMBL" id="CAI8021656.1"/>
    </source>
</evidence>
<dbReference type="CDD" id="cd03442">
    <property type="entry name" value="BFIT_BACH"/>
    <property type="match status" value="2"/>
</dbReference>
<dbReference type="SUPFAM" id="SSF54637">
    <property type="entry name" value="Thioesterase/thiol ester dehydrase-isomerase"/>
    <property type="match status" value="2"/>
</dbReference>
<dbReference type="GO" id="GO:0005829">
    <property type="term" value="C:cytosol"/>
    <property type="evidence" value="ECO:0007669"/>
    <property type="project" value="TreeGrafter"/>
</dbReference>
<feature type="domain" description="HotDog ACOT-type" evidence="2">
    <location>
        <begin position="32"/>
        <end position="145"/>
    </location>
</feature>
<dbReference type="InterPro" id="IPR029069">
    <property type="entry name" value="HotDog_dom_sf"/>
</dbReference>
<evidence type="ECO:0000259" key="2">
    <source>
        <dbReference type="PROSITE" id="PS51770"/>
    </source>
</evidence>
<keyword evidence="1" id="KW-0378">Hydrolase</keyword>
<dbReference type="PROSITE" id="PS51770">
    <property type="entry name" value="HOTDOG_ACOT"/>
    <property type="match status" value="2"/>
</dbReference>
<dbReference type="Pfam" id="PF03061">
    <property type="entry name" value="4HBT"/>
    <property type="match status" value="1"/>
</dbReference>
<dbReference type="Gene3D" id="3.10.129.10">
    <property type="entry name" value="Hotdog Thioesterase"/>
    <property type="match status" value="2"/>
</dbReference>
<gene>
    <name evidence="3" type="ORF">GBAR_LOCUS12823</name>
</gene>
<evidence type="ECO:0000256" key="1">
    <source>
        <dbReference type="ARBA" id="ARBA00022801"/>
    </source>
</evidence>
<organism evidence="3 4">
    <name type="scientific">Geodia barretti</name>
    <name type="common">Barrett's horny sponge</name>
    <dbReference type="NCBI Taxonomy" id="519541"/>
    <lineage>
        <taxon>Eukaryota</taxon>
        <taxon>Metazoa</taxon>
        <taxon>Porifera</taxon>
        <taxon>Demospongiae</taxon>
        <taxon>Heteroscleromorpha</taxon>
        <taxon>Tetractinellida</taxon>
        <taxon>Astrophorina</taxon>
        <taxon>Geodiidae</taxon>
        <taxon>Geodia</taxon>
    </lineage>
</organism>
<dbReference type="InterPro" id="IPR040170">
    <property type="entry name" value="Cytosol_ACT"/>
</dbReference>
<comment type="caution">
    <text evidence="3">The sequence shown here is derived from an EMBL/GenBank/DDBJ whole genome shotgun (WGS) entry which is preliminary data.</text>
</comment>
<dbReference type="InterPro" id="IPR033120">
    <property type="entry name" value="HOTDOG_ACOT"/>
</dbReference>
<accession>A0AA35WLU8</accession>
<dbReference type="EMBL" id="CASHTH010001912">
    <property type="protein sequence ID" value="CAI8021656.1"/>
    <property type="molecule type" value="Genomic_DNA"/>
</dbReference>
<dbReference type="PANTHER" id="PTHR11049">
    <property type="entry name" value="ACYL COENZYME A THIOESTER HYDROLASE"/>
    <property type="match status" value="1"/>
</dbReference>
<dbReference type="PANTHER" id="PTHR11049:SF16">
    <property type="entry name" value="PROTEIN VDLD"/>
    <property type="match status" value="1"/>
</dbReference>
<dbReference type="Proteomes" id="UP001174909">
    <property type="component" value="Unassembled WGS sequence"/>
</dbReference>
<dbReference type="GO" id="GO:0006637">
    <property type="term" value="P:acyl-CoA metabolic process"/>
    <property type="evidence" value="ECO:0007669"/>
    <property type="project" value="TreeGrafter"/>
</dbReference>
<sequence length="372" mass="41563">MSGGGVPTPVPEAWSLKKLRSISRPFLSPAPNPTLMEVNEWVWPSHCHQHAAVLRHGQLLRWMDVAACLSAERHAQMPCVTVSVDNITFQSCVKVGHVVILKAVVYRSFKSSLEVGLVVESEDPFSGSRQHICKAFFVFVAKPSDGAKVQLPTLSPVTEEEKREFLLAAERRRMRTTYAKDIMRLVKNIHREKKRTSSLPSVLPSRCVSAADTAVHTVQIVLPVHANHHGTTFGGQIMEWMTDVATLSGLRLSRSPLKLEGIESIYFRGPSHVGERVSLRSSVNRTFSGNRFEVGVRVEGYTVGGETRHINSAFFTFQLEDQSITLPQLLLETPVEKERAANATARHYLWLDRMAIQFEERQVSLSSENAVS</sequence>
<reference evidence="3" key="1">
    <citation type="submission" date="2023-03" db="EMBL/GenBank/DDBJ databases">
        <authorList>
            <person name="Steffen K."/>
            <person name="Cardenas P."/>
        </authorList>
    </citation>
    <scope>NUCLEOTIDE SEQUENCE</scope>
</reference>